<accession>A0AAU7ZY25</accession>
<dbReference type="Gene3D" id="1.10.132.20">
    <property type="entry name" value="Ribosome-recycling factor"/>
    <property type="match status" value="1"/>
</dbReference>
<gene>
    <name evidence="2" type="ORF">ABUS76_00110</name>
</gene>
<evidence type="ECO:0000313" key="2">
    <source>
        <dbReference type="EMBL" id="XCC45324.1"/>
    </source>
</evidence>
<dbReference type="SUPFAM" id="SSF55194">
    <property type="entry name" value="Ribosome recycling factor, RRF"/>
    <property type="match status" value="1"/>
</dbReference>
<dbReference type="Pfam" id="PF01765">
    <property type="entry name" value="RRF"/>
    <property type="match status" value="1"/>
</dbReference>
<dbReference type="EMBL" id="CP158689">
    <property type="protein sequence ID" value="XCC45324.1"/>
    <property type="molecule type" value="Genomic_DNA"/>
</dbReference>
<feature type="domain" description="Ribosome recycling factor" evidence="1">
    <location>
        <begin position="25"/>
        <end position="168"/>
    </location>
</feature>
<evidence type="ECO:0000259" key="1">
    <source>
        <dbReference type="Pfam" id="PF01765"/>
    </source>
</evidence>
<dbReference type="Gene3D" id="3.30.1360.40">
    <property type="match status" value="1"/>
</dbReference>
<name>A0AAU7ZY25_9FLAO</name>
<dbReference type="InterPro" id="IPR036191">
    <property type="entry name" value="RRF_sf"/>
</dbReference>
<proteinExistence type="predicted"/>
<dbReference type="InterPro" id="IPR023584">
    <property type="entry name" value="Ribosome_recyc_fac_dom"/>
</dbReference>
<protein>
    <submittedName>
        <fullName evidence="2">Ribosome recycling factor</fullName>
    </submittedName>
</protein>
<sequence>MIIINEIKYKFDLLINQFKKKINNEIFLKKIDLNLLNKIKIKYFNKNFFLNELANIKIINKNVIHIIPYNHNKHIIKKIEYNICKFNIYFHVLNNNNFLILNIKSINVENKNKILLKFKKINNNFIIKCKLLREQIIKKIKKQELNKDNLFITIKKINLFYNFYKREINFFFLKNIKKNGY</sequence>
<dbReference type="AlphaFoldDB" id="A0AAU7ZY25"/>
<organism evidence="2">
    <name type="scientific">Candidatus Shikimatogenerans sp. Ttur</name>
    <dbReference type="NCBI Taxonomy" id="3158569"/>
    <lineage>
        <taxon>Bacteria</taxon>
        <taxon>Pseudomonadati</taxon>
        <taxon>Bacteroidota</taxon>
        <taxon>Flavobacteriia</taxon>
        <taxon>Flavobacteriales</taxon>
        <taxon>Candidatus Shikimatogenerans</taxon>
    </lineage>
</organism>
<reference evidence="2" key="1">
    <citation type="submission" date="2024-06" db="EMBL/GenBank/DDBJ databases">
        <title>Diversity, functionality, and evolutionary history of bacterial symbionts in false click beetles (Coleoptera, Throscidae).</title>
        <authorList>
            <person name="Wierz J.C."/>
            <person name="Malm H."/>
            <person name="Kaltenpoth M."/>
            <person name="Engl T."/>
        </authorList>
    </citation>
    <scope>NUCLEOTIDE SEQUENCE</scope>
    <source>
        <strain evidence="2">Ttur</strain>
    </source>
</reference>